<gene>
    <name evidence="2" type="ORF">HycuGV_00093</name>
</gene>
<proteinExistence type="predicted"/>
<keyword evidence="1" id="KW-0812">Transmembrane</keyword>
<organism evidence="2 3">
    <name type="scientific">Hyphantria cunea granulovirus</name>
    <dbReference type="NCBI Taxonomy" id="307448"/>
    <lineage>
        <taxon>Viruses</taxon>
        <taxon>Viruses incertae sedis</taxon>
        <taxon>Naldaviricetes</taxon>
        <taxon>Lefavirales</taxon>
        <taxon>Baculoviridae</taxon>
        <taxon>Betabaculovirus</taxon>
        <taxon>Betabaculovirus hycuneae</taxon>
    </lineage>
</organism>
<evidence type="ECO:0000256" key="1">
    <source>
        <dbReference type="SAM" id="Phobius"/>
    </source>
</evidence>
<protein>
    <submittedName>
        <fullName evidence="2">PlxyGVORF88-like protein</fullName>
    </submittedName>
</protein>
<accession>A0AAF1D2A0</accession>
<dbReference type="EMBL" id="MH923363">
    <property type="protein sequence ID" value="QBQ01646.1"/>
    <property type="molecule type" value="Genomic_DNA"/>
</dbReference>
<sequence>MNAKLTIPFDKLTITNPVDAIPLKLAYTKNDESPQSFYNTTNTLSDNSPVYNIWFVVLCCVAAVILILILVYYLINNYYVNTPPDEADEEELLI</sequence>
<dbReference type="Pfam" id="PF06024">
    <property type="entry name" value="Orf78"/>
    <property type="match status" value="1"/>
</dbReference>
<evidence type="ECO:0000313" key="3">
    <source>
        <dbReference type="Proteomes" id="UP000831479"/>
    </source>
</evidence>
<feature type="transmembrane region" description="Helical" evidence="1">
    <location>
        <begin position="53"/>
        <end position="75"/>
    </location>
</feature>
<name>A0AAF1D2A0_9BBAC</name>
<keyword evidence="1" id="KW-0472">Membrane</keyword>
<reference evidence="2" key="1">
    <citation type="journal article" date="2019" name="Genomics">
        <title>Genome sequence analysis and organization of the Hyphantria cunea granulovirus (HycuGV-Hc1) from Turkey.</title>
        <authorList>
            <person name="Gencer D."/>
            <person name="Bayramoglu Z."/>
            <person name="Nalcacioglu R."/>
            <person name="Demirbag Z."/>
            <person name="Demir I."/>
        </authorList>
    </citation>
    <scope>NUCLEOTIDE SEQUENCE</scope>
    <source>
        <strain evidence="2">Hc1</strain>
    </source>
</reference>
<dbReference type="InterPro" id="IPR009261">
    <property type="entry name" value="AcMNPV_AC78"/>
</dbReference>
<evidence type="ECO:0000313" key="2">
    <source>
        <dbReference type="EMBL" id="QBQ01646.1"/>
    </source>
</evidence>
<keyword evidence="1" id="KW-1133">Transmembrane helix</keyword>
<keyword evidence="3" id="KW-1185">Reference proteome</keyword>
<dbReference type="Proteomes" id="UP000831479">
    <property type="component" value="Segment"/>
</dbReference>